<evidence type="ECO:0000313" key="1">
    <source>
        <dbReference type="EMBL" id="VVQ35567.1"/>
    </source>
</evidence>
<evidence type="ECO:0000313" key="2">
    <source>
        <dbReference type="Proteomes" id="UP000325645"/>
    </source>
</evidence>
<dbReference type="EMBL" id="CABVJH010000008">
    <property type="protein sequence ID" value="VVQ35567.1"/>
    <property type="molecule type" value="Genomic_DNA"/>
</dbReference>
<accession>A0A5E7WLS3</accession>
<reference evidence="1 2" key="1">
    <citation type="submission" date="2019-09" db="EMBL/GenBank/DDBJ databases">
        <authorList>
            <person name="Chandra G."/>
            <person name="Truman W A."/>
        </authorList>
    </citation>
    <scope>NUCLEOTIDE SEQUENCE [LARGE SCALE GENOMIC DNA]</scope>
    <source>
        <strain evidence="1">PS943</strain>
    </source>
</reference>
<dbReference type="Proteomes" id="UP000325645">
    <property type="component" value="Unassembled WGS sequence"/>
</dbReference>
<gene>
    <name evidence="1" type="ORF">PS943_04410</name>
</gene>
<protein>
    <submittedName>
        <fullName evidence="1">Uncharacterized protein</fullName>
    </submittedName>
</protein>
<sequence length="31" mass="3392">MIDHCRYRSGVLLGLLPCGEGIYPRSAAKQS</sequence>
<name>A0A5E7WLS3_PSEFL</name>
<organism evidence="1 2">
    <name type="scientific">Pseudomonas fluorescens</name>
    <dbReference type="NCBI Taxonomy" id="294"/>
    <lineage>
        <taxon>Bacteria</taxon>
        <taxon>Pseudomonadati</taxon>
        <taxon>Pseudomonadota</taxon>
        <taxon>Gammaproteobacteria</taxon>
        <taxon>Pseudomonadales</taxon>
        <taxon>Pseudomonadaceae</taxon>
        <taxon>Pseudomonas</taxon>
    </lineage>
</organism>
<dbReference type="AlphaFoldDB" id="A0A5E7WLS3"/>
<proteinExistence type="predicted"/>